<gene>
    <name evidence="1" type="ORF">GCM10023191_006020</name>
</gene>
<organism evidence="1 2">
    <name type="scientific">Actinoallomurus oryzae</name>
    <dbReference type="NCBI Taxonomy" id="502180"/>
    <lineage>
        <taxon>Bacteria</taxon>
        <taxon>Bacillati</taxon>
        <taxon>Actinomycetota</taxon>
        <taxon>Actinomycetes</taxon>
        <taxon>Streptosporangiales</taxon>
        <taxon>Thermomonosporaceae</taxon>
        <taxon>Actinoallomurus</taxon>
    </lineage>
</organism>
<dbReference type="Gene3D" id="3.10.180.10">
    <property type="entry name" value="2,3-Dihydroxybiphenyl 1,2-Dioxygenase, domain 1"/>
    <property type="match status" value="1"/>
</dbReference>
<keyword evidence="2" id="KW-1185">Reference proteome</keyword>
<evidence type="ECO:0008006" key="3">
    <source>
        <dbReference type="Google" id="ProtNLM"/>
    </source>
</evidence>
<protein>
    <recommendedName>
        <fullName evidence="3">Glycosyltransferase</fullName>
    </recommendedName>
</protein>
<comment type="caution">
    <text evidence="1">The sequence shown here is derived from an EMBL/GenBank/DDBJ whole genome shotgun (WGS) entry which is preliminary data.</text>
</comment>
<accession>A0ABP8P8L5</accession>
<dbReference type="SUPFAM" id="SSF54593">
    <property type="entry name" value="Glyoxalase/Bleomycin resistance protein/Dihydroxybiphenyl dioxygenase"/>
    <property type="match status" value="1"/>
</dbReference>
<name>A0ABP8P8L5_9ACTN</name>
<reference evidence="2" key="1">
    <citation type="journal article" date="2019" name="Int. J. Syst. Evol. Microbiol.">
        <title>The Global Catalogue of Microorganisms (GCM) 10K type strain sequencing project: providing services to taxonomists for standard genome sequencing and annotation.</title>
        <authorList>
            <consortium name="The Broad Institute Genomics Platform"/>
            <consortium name="The Broad Institute Genome Sequencing Center for Infectious Disease"/>
            <person name="Wu L."/>
            <person name="Ma J."/>
        </authorList>
    </citation>
    <scope>NUCLEOTIDE SEQUENCE [LARGE SCALE GENOMIC DNA]</scope>
    <source>
        <strain evidence="2">JCM 17933</strain>
    </source>
</reference>
<proteinExistence type="predicted"/>
<dbReference type="EMBL" id="BAABHF010000009">
    <property type="protein sequence ID" value="GAA4483818.1"/>
    <property type="molecule type" value="Genomic_DNA"/>
</dbReference>
<dbReference type="Proteomes" id="UP001500503">
    <property type="component" value="Unassembled WGS sequence"/>
</dbReference>
<sequence>MSEYTSPVPVPAFDATAPEVYREIYGMPMFVNVPTHDFAASKDFWIRGLGFIDLFSIPDRVTHLRRWAFQDVLLVPGERVGEAAAMSISFACVLRQIDEVAARCEELAPGCTSGPREMPWNSIELTVTTPENARVVMTAAQPLDPRSARAEALRAVGLKIPEPETPKA</sequence>
<evidence type="ECO:0000313" key="2">
    <source>
        <dbReference type="Proteomes" id="UP001500503"/>
    </source>
</evidence>
<evidence type="ECO:0000313" key="1">
    <source>
        <dbReference type="EMBL" id="GAA4483818.1"/>
    </source>
</evidence>
<dbReference type="RefSeq" id="WP_345457017.1">
    <property type="nucleotide sequence ID" value="NZ_BAABHF010000009.1"/>
</dbReference>
<dbReference type="InterPro" id="IPR029068">
    <property type="entry name" value="Glyas_Bleomycin-R_OHBP_Dase"/>
</dbReference>